<protein>
    <recommendedName>
        <fullName evidence="3">DUF4230 domain-containing protein</fullName>
    </recommendedName>
</protein>
<name>A0A1L7CE40_9CORY</name>
<dbReference type="Pfam" id="PF14014">
    <property type="entry name" value="DUF4230"/>
    <property type="match status" value="1"/>
</dbReference>
<organism evidence="1 2">
    <name type="scientific">Corynebacterium aquilae DSM 44791</name>
    <dbReference type="NCBI Taxonomy" id="1431546"/>
    <lineage>
        <taxon>Bacteria</taxon>
        <taxon>Bacillati</taxon>
        <taxon>Actinomycetota</taxon>
        <taxon>Actinomycetes</taxon>
        <taxon>Mycobacteriales</taxon>
        <taxon>Corynebacteriaceae</taxon>
        <taxon>Corynebacterium</taxon>
    </lineage>
</organism>
<dbReference type="AlphaFoldDB" id="A0A1L7CE40"/>
<keyword evidence="2" id="KW-1185">Reference proteome</keyword>
<evidence type="ECO:0000313" key="1">
    <source>
        <dbReference type="EMBL" id="APT84097.1"/>
    </source>
</evidence>
<accession>A0A1L7CE40</accession>
<evidence type="ECO:0008006" key="3">
    <source>
        <dbReference type="Google" id="ProtNLM"/>
    </source>
</evidence>
<dbReference type="RefSeq" id="WP_075728283.1">
    <property type="nucleotide sequence ID" value="NZ_CP009245.1"/>
</dbReference>
<gene>
    <name evidence="1" type="ORF">CAQU_02310</name>
</gene>
<dbReference type="InterPro" id="IPR025324">
    <property type="entry name" value="DUF4230"/>
</dbReference>
<sequence length="209" mass="22982">MRKRLSWLAVGVLTTLVVLALVLGLVGLAGYKMWDKPGATITSTTIENSFQDIAELSTEEYTFTRVGKHNKDGYHLMGQKVPFTGNSFIIVYSGSVKAGLPNMEDVHVTIDDSSRTITIAAPKVAVTNSEIDPNSIEQYDQSMNPLNQIKVSDVSQFLASAKRNAEVEAIDGGLLKRAQKRTEELLSAQVEALILKTDKKGYTISFDWK</sequence>
<dbReference type="KEGG" id="caqu:CAQU_02310"/>
<dbReference type="OrthoDB" id="359931at2"/>
<reference evidence="1 2" key="1">
    <citation type="submission" date="2014-08" db="EMBL/GenBank/DDBJ databases">
        <title>Complete genome sequence of Corynebacterium aquilae S-613T(T) (=DSM 44791(T)), isolated from the choana of a healthy golden eagle.</title>
        <authorList>
            <person name="Ruckert C."/>
            <person name="Albersmeier A."/>
            <person name="Winkler A."/>
            <person name="Kalinowski J."/>
        </authorList>
    </citation>
    <scope>NUCLEOTIDE SEQUENCE [LARGE SCALE GENOMIC DNA]</scope>
    <source>
        <strain evidence="1 2">S-613</strain>
    </source>
</reference>
<proteinExistence type="predicted"/>
<dbReference type="Proteomes" id="UP000185478">
    <property type="component" value="Chromosome"/>
</dbReference>
<dbReference type="EMBL" id="CP009245">
    <property type="protein sequence ID" value="APT84097.1"/>
    <property type="molecule type" value="Genomic_DNA"/>
</dbReference>
<evidence type="ECO:0000313" key="2">
    <source>
        <dbReference type="Proteomes" id="UP000185478"/>
    </source>
</evidence>